<dbReference type="Pfam" id="PF00106">
    <property type="entry name" value="adh_short"/>
    <property type="match status" value="2"/>
</dbReference>
<dbReference type="Gene3D" id="3.40.50.720">
    <property type="entry name" value="NAD(P)-binding Rossmann-like Domain"/>
    <property type="match status" value="1"/>
</dbReference>
<keyword evidence="1" id="KW-0560">Oxidoreductase</keyword>
<dbReference type="EMBL" id="CAXLJL010000099">
    <property type="protein sequence ID" value="CAL5131522.1"/>
    <property type="molecule type" value="Genomic_DNA"/>
</dbReference>
<dbReference type="PRINTS" id="PR00081">
    <property type="entry name" value="GDHRDH"/>
</dbReference>
<comment type="caution">
    <text evidence="2">The sequence shown here is derived from an EMBL/GenBank/DDBJ whole genome shotgun (WGS) entry which is preliminary data.</text>
</comment>
<dbReference type="InterPro" id="IPR002347">
    <property type="entry name" value="SDR_fam"/>
</dbReference>
<dbReference type="Proteomes" id="UP001497525">
    <property type="component" value="Unassembled WGS sequence"/>
</dbReference>
<organism evidence="2 3">
    <name type="scientific">Calicophoron daubneyi</name>
    <name type="common">Rumen fluke</name>
    <name type="synonym">Paramphistomum daubneyi</name>
    <dbReference type="NCBI Taxonomy" id="300641"/>
    <lineage>
        <taxon>Eukaryota</taxon>
        <taxon>Metazoa</taxon>
        <taxon>Spiralia</taxon>
        <taxon>Lophotrochozoa</taxon>
        <taxon>Platyhelminthes</taxon>
        <taxon>Trematoda</taxon>
        <taxon>Digenea</taxon>
        <taxon>Plagiorchiida</taxon>
        <taxon>Pronocephalata</taxon>
        <taxon>Paramphistomoidea</taxon>
        <taxon>Paramphistomidae</taxon>
        <taxon>Calicophoron</taxon>
    </lineage>
</organism>
<protein>
    <recommendedName>
        <fullName evidence="4">Retinol dehydrogenase 11</fullName>
    </recommendedName>
</protein>
<dbReference type="InterPro" id="IPR036291">
    <property type="entry name" value="NAD(P)-bd_dom_sf"/>
</dbReference>
<dbReference type="GO" id="GO:0016491">
    <property type="term" value="F:oxidoreductase activity"/>
    <property type="evidence" value="ECO:0007669"/>
    <property type="project" value="UniProtKB-KW"/>
</dbReference>
<gene>
    <name evidence="2" type="ORF">CDAUBV1_LOCUS3942</name>
</gene>
<reference evidence="2" key="1">
    <citation type="submission" date="2024-06" db="EMBL/GenBank/DDBJ databases">
        <authorList>
            <person name="Liu X."/>
            <person name="Lenzi L."/>
            <person name="Haldenby T S."/>
            <person name="Uol C."/>
        </authorList>
    </citation>
    <scope>NUCLEOTIDE SEQUENCE</scope>
</reference>
<dbReference type="PANTHER" id="PTHR43157">
    <property type="entry name" value="PHOSPHATIDYLINOSITOL-GLYCAN BIOSYNTHESIS CLASS F PROTEIN-RELATED"/>
    <property type="match status" value="1"/>
</dbReference>
<evidence type="ECO:0008006" key="4">
    <source>
        <dbReference type="Google" id="ProtNLM"/>
    </source>
</evidence>
<accession>A0AAV2T5N7</accession>
<evidence type="ECO:0000256" key="1">
    <source>
        <dbReference type="ARBA" id="ARBA00023002"/>
    </source>
</evidence>
<evidence type="ECO:0000313" key="3">
    <source>
        <dbReference type="Proteomes" id="UP001497525"/>
    </source>
</evidence>
<sequence length="332" mass="36327">MATAVDHTKEVKRWWNKVCIIQKRLEGKLAIVTGANSGIGAVTTAELARRGCKVIMACRNVERAEAAKKEIVTKYGSSNPECVKIDVADDSVIPSLSAVTEDQLIIEQLDLSSLQSVRDFAKRINSTYTKLDFLINNAGGAHGEYETTVDGFEATLGTNHLGPFLLTELLLPLLKNAAPSRIIIVSSMGHLMGQLHKPDLQIPKDQYGMVSAYSQSKLCNAMHACELSKRLEGSGVIAVSLHPGTVNTRFFDINNSFLAKVSSTLFRPMMIDAWHGAQTTMYTVLTEHLKPGAYYSNCAEASPKGVVHDKSELEWLWNKSCELVGLDANTSK</sequence>
<dbReference type="SUPFAM" id="SSF51735">
    <property type="entry name" value="NAD(P)-binding Rossmann-fold domains"/>
    <property type="match status" value="1"/>
</dbReference>
<evidence type="ECO:0000313" key="2">
    <source>
        <dbReference type="EMBL" id="CAL5131522.1"/>
    </source>
</evidence>
<dbReference type="AlphaFoldDB" id="A0AAV2T5N7"/>
<proteinExistence type="predicted"/>
<dbReference type="PANTHER" id="PTHR43157:SF31">
    <property type="entry name" value="PHOSPHATIDYLINOSITOL-GLYCAN BIOSYNTHESIS CLASS F PROTEIN"/>
    <property type="match status" value="1"/>
</dbReference>
<name>A0AAV2T5N7_CALDB</name>